<reference evidence="1 2" key="1">
    <citation type="journal article" date="2014" name="BMC Genomics">
        <title>Genome sequencing of four Aureobasidium pullulans varieties: biotechnological potential, stress tolerance, and description of new species.</title>
        <authorList>
            <person name="Gostin Ar C."/>
            <person name="Ohm R.A."/>
            <person name="Kogej T."/>
            <person name="Sonjak S."/>
            <person name="Turk M."/>
            <person name="Zajc J."/>
            <person name="Zalar P."/>
            <person name="Grube M."/>
            <person name="Sun H."/>
            <person name="Han J."/>
            <person name="Sharma A."/>
            <person name="Chiniquy J."/>
            <person name="Ngan C.Y."/>
            <person name="Lipzen A."/>
            <person name="Barry K."/>
            <person name="Grigoriev I.V."/>
            <person name="Gunde-Cimerman N."/>
        </authorList>
    </citation>
    <scope>NUCLEOTIDE SEQUENCE [LARGE SCALE GENOMIC DNA]</scope>
    <source>
        <strain evidence="1 2">EXF-150</strain>
    </source>
</reference>
<accession>A0A074XFN6</accession>
<dbReference type="AlphaFoldDB" id="A0A074XFN6"/>
<dbReference type="HOGENOM" id="CLU_1151601_0_0_1"/>
<evidence type="ECO:0000313" key="1">
    <source>
        <dbReference type="EMBL" id="KEQ84203.1"/>
    </source>
</evidence>
<name>A0A074XFN6_AURPU</name>
<dbReference type="Proteomes" id="UP000030706">
    <property type="component" value="Unassembled WGS sequence"/>
</dbReference>
<dbReference type="GeneID" id="40749379"/>
<proteinExistence type="predicted"/>
<dbReference type="RefSeq" id="XP_029760390.1">
    <property type="nucleotide sequence ID" value="XM_029907073.1"/>
</dbReference>
<protein>
    <submittedName>
        <fullName evidence="1">Uncharacterized protein</fullName>
    </submittedName>
</protein>
<dbReference type="EMBL" id="KL584983">
    <property type="protein sequence ID" value="KEQ84203.1"/>
    <property type="molecule type" value="Genomic_DNA"/>
</dbReference>
<sequence length="241" mass="27637">MYTLLSRAGHVPQRMLGLMTANFGNRLPAIKSLVHQNSTTYIPVLQSLELLASSRLFSNSSRVELPKSLDSRIEEYDRYNEICRARYAEDATFRKRNLTKGHNRRKNFDSRRSQAFQSWVIRQLKKGPSASSIIWDTHVPFHRQDTPGRLFCTGCGRHHPPNYRVFWERKDQPGIFDCHTYYTRGWSRVLPLNAEELGFGTEIMKDYYQPGQDGALSEHSTIVGEAEENATVTGVKPASKT</sequence>
<gene>
    <name evidence="1" type="ORF">M438DRAFT_355998</name>
</gene>
<keyword evidence="2" id="KW-1185">Reference proteome</keyword>
<evidence type="ECO:0000313" key="2">
    <source>
        <dbReference type="Proteomes" id="UP000030706"/>
    </source>
</evidence>
<organism evidence="1 2">
    <name type="scientific">Aureobasidium pullulans EXF-150</name>
    <dbReference type="NCBI Taxonomy" id="1043002"/>
    <lineage>
        <taxon>Eukaryota</taxon>
        <taxon>Fungi</taxon>
        <taxon>Dikarya</taxon>
        <taxon>Ascomycota</taxon>
        <taxon>Pezizomycotina</taxon>
        <taxon>Dothideomycetes</taxon>
        <taxon>Dothideomycetidae</taxon>
        <taxon>Dothideales</taxon>
        <taxon>Saccotheciaceae</taxon>
        <taxon>Aureobasidium</taxon>
    </lineage>
</organism>